<accession>A0A6V7GWH4</accession>
<keyword evidence="2" id="KW-1185">Reference proteome</keyword>
<evidence type="ECO:0000313" key="1">
    <source>
        <dbReference type="EMBL" id="CAD1470193.1"/>
    </source>
</evidence>
<feature type="non-terminal residue" evidence="1">
    <location>
        <position position="44"/>
    </location>
</feature>
<dbReference type="Proteomes" id="UP000752696">
    <property type="component" value="Unassembled WGS sequence"/>
</dbReference>
<evidence type="ECO:0000313" key="2">
    <source>
        <dbReference type="Proteomes" id="UP000752696"/>
    </source>
</evidence>
<sequence length="44" mass="4679">TFPQIRVCLGVPRLLGNQVDITPIGFNFTASSSVLVLGFTSSEP</sequence>
<feature type="non-terminal residue" evidence="1">
    <location>
        <position position="1"/>
    </location>
</feature>
<proteinExistence type="predicted"/>
<protein>
    <submittedName>
        <fullName evidence="1">Uncharacterized protein</fullName>
    </submittedName>
</protein>
<reference evidence="1" key="1">
    <citation type="submission" date="2020-07" db="EMBL/GenBank/DDBJ databases">
        <authorList>
            <person name="Nazaruddin N."/>
        </authorList>
    </citation>
    <scope>NUCLEOTIDE SEQUENCE</scope>
</reference>
<name>A0A6V7GWH4_9HYME</name>
<gene>
    <name evidence="1" type="ORF">MHI_LOCUS180029</name>
</gene>
<organism evidence="1 2">
    <name type="scientific">Heterotrigona itama</name>
    <dbReference type="NCBI Taxonomy" id="395501"/>
    <lineage>
        <taxon>Eukaryota</taxon>
        <taxon>Metazoa</taxon>
        <taxon>Ecdysozoa</taxon>
        <taxon>Arthropoda</taxon>
        <taxon>Hexapoda</taxon>
        <taxon>Insecta</taxon>
        <taxon>Pterygota</taxon>
        <taxon>Neoptera</taxon>
        <taxon>Endopterygota</taxon>
        <taxon>Hymenoptera</taxon>
        <taxon>Apocrita</taxon>
        <taxon>Aculeata</taxon>
        <taxon>Apoidea</taxon>
        <taxon>Anthophila</taxon>
        <taxon>Apidae</taxon>
        <taxon>Heterotrigona</taxon>
    </lineage>
</organism>
<dbReference type="AlphaFoldDB" id="A0A6V7GWH4"/>
<dbReference type="EMBL" id="CAJDYZ010003529">
    <property type="protein sequence ID" value="CAD1470193.1"/>
    <property type="molecule type" value="Genomic_DNA"/>
</dbReference>
<comment type="caution">
    <text evidence="1">The sequence shown here is derived from an EMBL/GenBank/DDBJ whole genome shotgun (WGS) entry which is preliminary data.</text>
</comment>